<dbReference type="AlphaFoldDB" id="A0A2Z7AKN5"/>
<evidence type="ECO:0000313" key="3">
    <source>
        <dbReference type="Proteomes" id="UP000250235"/>
    </source>
</evidence>
<organism evidence="2 3">
    <name type="scientific">Dorcoceras hygrometricum</name>
    <dbReference type="NCBI Taxonomy" id="472368"/>
    <lineage>
        <taxon>Eukaryota</taxon>
        <taxon>Viridiplantae</taxon>
        <taxon>Streptophyta</taxon>
        <taxon>Embryophyta</taxon>
        <taxon>Tracheophyta</taxon>
        <taxon>Spermatophyta</taxon>
        <taxon>Magnoliopsida</taxon>
        <taxon>eudicotyledons</taxon>
        <taxon>Gunneridae</taxon>
        <taxon>Pentapetalae</taxon>
        <taxon>asterids</taxon>
        <taxon>lamiids</taxon>
        <taxon>Lamiales</taxon>
        <taxon>Gesneriaceae</taxon>
        <taxon>Didymocarpoideae</taxon>
        <taxon>Trichosporeae</taxon>
        <taxon>Loxocarpinae</taxon>
        <taxon>Dorcoceras</taxon>
    </lineage>
</organism>
<feature type="compositionally biased region" description="Basic and acidic residues" evidence="1">
    <location>
        <begin position="216"/>
        <end position="236"/>
    </location>
</feature>
<keyword evidence="3" id="KW-1185">Reference proteome</keyword>
<reference evidence="2 3" key="1">
    <citation type="journal article" date="2015" name="Proc. Natl. Acad. Sci. U.S.A.">
        <title>The resurrection genome of Boea hygrometrica: A blueprint for survival of dehydration.</title>
        <authorList>
            <person name="Xiao L."/>
            <person name="Yang G."/>
            <person name="Zhang L."/>
            <person name="Yang X."/>
            <person name="Zhao S."/>
            <person name="Ji Z."/>
            <person name="Zhou Q."/>
            <person name="Hu M."/>
            <person name="Wang Y."/>
            <person name="Chen M."/>
            <person name="Xu Y."/>
            <person name="Jin H."/>
            <person name="Xiao X."/>
            <person name="Hu G."/>
            <person name="Bao F."/>
            <person name="Hu Y."/>
            <person name="Wan P."/>
            <person name="Li L."/>
            <person name="Deng X."/>
            <person name="Kuang T."/>
            <person name="Xiang C."/>
            <person name="Zhu J.K."/>
            <person name="Oliver M.J."/>
            <person name="He Y."/>
        </authorList>
    </citation>
    <scope>NUCLEOTIDE SEQUENCE [LARGE SCALE GENOMIC DNA]</scope>
    <source>
        <strain evidence="3">cv. XS01</strain>
    </source>
</reference>
<gene>
    <name evidence="2" type="ORF">F511_18012</name>
</gene>
<protein>
    <submittedName>
        <fullName evidence="2">Uncharacterized protein</fullName>
    </submittedName>
</protein>
<feature type="region of interest" description="Disordered" evidence="1">
    <location>
        <begin position="216"/>
        <end position="272"/>
    </location>
</feature>
<dbReference type="EMBL" id="KV014381">
    <property type="protein sequence ID" value="KZV22374.1"/>
    <property type="molecule type" value="Genomic_DNA"/>
</dbReference>
<accession>A0A2Z7AKN5</accession>
<evidence type="ECO:0000256" key="1">
    <source>
        <dbReference type="SAM" id="MobiDB-lite"/>
    </source>
</evidence>
<sequence>MPIRKFLEARRSNFESGTPTSAIDLQVLDLLSDAHHLALIKLVEQLRQHQLEWTRPSTSNLFGGAVDQSRGIHFQFYPNVSSTSWKKQLPHRRFVDAFAPIFVFIEIVQELDSRTPYSSNLQSLWAEICTDVTRFSLFGHLQPVGSTTNNCRDIIAIDTYFDTETIPTGFLIHFSTEVQIQKADLTQEMTVFRLETQEGLTTLLAQLSEIIDYINRGRDDKKGEDSSRGPKPESRSRPGPGGGGSSSEPSKKGGGSHKGRVSRSFGFSRWFS</sequence>
<evidence type="ECO:0000313" key="2">
    <source>
        <dbReference type="EMBL" id="KZV22374.1"/>
    </source>
</evidence>
<proteinExistence type="predicted"/>
<name>A0A2Z7AKN5_9LAMI</name>
<dbReference type="Proteomes" id="UP000250235">
    <property type="component" value="Unassembled WGS sequence"/>
</dbReference>